<dbReference type="EMBL" id="QKWP01000141">
    <property type="protein sequence ID" value="RIB26265.1"/>
    <property type="molecule type" value="Genomic_DNA"/>
</dbReference>
<evidence type="ECO:0000313" key="2">
    <source>
        <dbReference type="EMBL" id="RIB26265.1"/>
    </source>
</evidence>
<keyword evidence="1" id="KW-0812">Transmembrane</keyword>
<feature type="transmembrane region" description="Helical" evidence="1">
    <location>
        <begin position="24"/>
        <end position="47"/>
    </location>
</feature>
<comment type="caution">
    <text evidence="2">The sequence shown here is derived from an EMBL/GenBank/DDBJ whole genome shotgun (WGS) entry which is preliminary data.</text>
</comment>
<feature type="transmembrane region" description="Helical" evidence="1">
    <location>
        <begin position="59"/>
        <end position="78"/>
    </location>
</feature>
<keyword evidence="1" id="KW-0472">Membrane</keyword>
<evidence type="ECO:0000256" key="1">
    <source>
        <dbReference type="SAM" id="Phobius"/>
    </source>
</evidence>
<gene>
    <name evidence="2" type="ORF">C2G38_2065258</name>
</gene>
<keyword evidence="3" id="KW-1185">Reference proteome</keyword>
<sequence length="101" mass="12221">MIIIIRNVIILNLDSWVELNDAPIILTLVWLIILIFLVLVEYNLLLVHAYHSEKARMRLILHINRIFIVSFLVITWIFTEETYIILRLLLFTRFFHCMYCM</sequence>
<dbReference type="Proteomes" id="UP000266673">
    <property type="component" value="Unassembled WGS sequence"/>
</dbReference>
<proteinExistence type="predicted"/>
<reference evidence="2 3" key="1">
    <citation type="submission" date="2018-06" db="EMBL/GenBank/DDBJ databases">
        <title>Comparative genomics reveals the genomic features of Rhizophagus irregularis, R. cerebriforme, R. diaphanum and Gigaspora rosea, and their symbiotic lifestyle signature.</title>
        <authorList>
            <person name="Morin E."/>
            <person name="San Clemente H."/>
            <person name="Chen E.C.H."/>
            <person name="De La Providencia I."/>
            <person name="Hainaut M."/>
            <person name="Kuo A."/>
            <person name="Kohler A."/>
            <person name="Murat C."/>
            <person name="Tang N."/>
            <person name="Roy S."/>
            <person name="Loubradou J."/>
            <person name="Henrissat B."/>
            <person name="Grigoriev I.V."/>
            <person name="Corradi N."/>
            <person name="Roux C."/>
            <person name="Martin F.M."/>
        </authorList>
    </citation>
    <scope>NUCLEOTIDE SEQUENCE [LARGE SCALE GENOMIC DNA]</scope>
    <source>
        <strain evidence="2 3">DAOM 194757</strain>
    </source>
</reference>
<protein>
    <submittedName>
        <fullName evidence="2">Uncharacterized protein</fullName>
    </submittedName>
</protein>
<evidence type="ECO:0000313" key="3">
    <source>
        <dbReference type="Proteomes" id="UP000266673"/>
    </source>
</evidence>
<dbReference type="AlphaFoldDB" id="A0A397VUK6"/>
<keyword evidence="1" id="KW-1133">Transmembrane helix</keyword>
<organism evidence="2 3">
    <name type="scientific">Gigaspora rosea</name>
    <dbReference type="NCBI Taxonomy" id="44941"/>
    <lineage>
        <taxon>Eukaryota</taxon>
        <taxon>Fungi</taxon>
        <taxon>Fungi incertae sedis</taxon>
        <taxon>Mucoromycota</taxon>
        <taxon>Glomeromycotina</taxon>
        <taxon>Glomeromycetes</taxon>
        <taxon>Diversisporales</taxon>
        <taxon>Gigasporaceae</taxon>
        <taxon>Gigaspora</taxon>
    </lineage>
</organism>
<accession>A0A397VUK6</accession>
<name>A0A397VUK6_9GLOM</name>